<dbReference type="InterPro" id="IPR033449">
    <property type="entry name" value="Rit1_N"/>
</dbReference>
<dbReference type="InterPro" id="IPR033421">
    <property type="entry name" value="Rit1_DUSP-like"/>
</dbReference>
<dbReference type="GO" id="GO:0019988">
    <property type="term" value="P:charged-tRNA amino acid modification"/>
    <property type="evidence" value="ECO:0007669"/>
    <property type="project" value="InterPro"/>
</dbReference>
<evidence type="ECO:0000256" key="1">
    <source>
        <dbReference type="SAM" id="MobiDB-lite"/>
    </source>
</evidence>
<comment type="caution">
    <text evidence="4">The sequence shown here is derived from an EMBL/GenBank/DDBJ whole genome shotgun (WGS) entry which is preliminary data.</text>
</comment>
<feature type="region of interest" description="Disordered" evidence="1">
    <location>
        <begin position="322"/>
        <end position="343"/>
    </location>
</feature>
<feature type="compositionally biased region" description="Low complexity" evidence="1">
    <location>
        <begin position="473"/>
        <end position="490"/>
    </location>
</feature>
<evidence type="ECO:0000313" key="4">
    <source>
        <dbReference type="EMBL" id="KAF2074401.1"/>
    </source>
</evidence>
<dbReference type="InterPro" id="IPR007306">
    <property type="entry name" value="Rit1"/>
</dbReference>
<dbReference type="PIRSF" id="PIRSF007747">
    <property type="entry name" value="Ribosyl_Ptfrase"/>
    <property type="match status" value="1"/>
</dbReference>
<keyword evidence="5" id="KW-1185">Reference proteome</keyword>
<organism evidence="4 5">
    <name type="scientific">Polysphondylium violaceum</name>
    <dbReference type="NCBI Taxonomy" id="133409"/>
    <lineage>
        <taxon>Eukaryota</taxon>
        <taxon>Amoebozoa</taxon>
        <taxon>Evosea</taxon>
        <taxon>Eumycetozoa</taxon>
        <taxon>Dictyostelia</taxon>
        <taxon>Dictyosteliales</taxon>
        <taxon>Dictyosteliaceae</taxon>
        <taxon>Polysphondylium</taxon>
    </lineage>
</organism>
<dbReference type="Pfam" id="PF04179">
    <property type="entry name" value="Init_tRNA_PT"/>
    <property type="match status" value="1"/>
</dbReference>
<proteinExistence type="predicted"/>
<feature type="region of interest" description="Disordered" evidence="1">
    <location>
        <begin position="473"/>
        <end position="492"/>
    </location>
</feature>
<evidence type="ECO:0008006" key="6">
    <source>
        <dbReference type="Google" id="ProtNLM"/>
    </source>
</evidence>
<name>A0A8J4UT42_9MYCE</name>
<gene>
    <name evidence="4" type="ORF">CYY_004297</name>
</gene>
<protein>
    <recommendedName>
        <fullName evidence="6">Initiator tRNA phosphoribosyl transferase</fullName>
    </recommendedName>
</protein>
<dbReference type="GO" id="GO:0005737">
    <property type="term" value="C:cytoplasm"/>
    <property type="evidence" value="ECO:0007669"/>
    <property type="project" value="TreeGrafter"/>
</dbReference>
<evidence type="ECO:0000313" key="5">
    <source>
        <dbReference type="Proteomes" id="UP000695562"/>
    </source>
</evidence>
<dbReference type="GO" id="GO:0043399">
    <property type="term" value="F:tRNA adenosine(64)-2'-O-ribosylphosphate transferase activity"/>
    <property type="evidence" value="ECO:0007669"/>
    <property type="project" value="InterPro"/>
</dbReference>
<sequence>MYTRSQIQRKVFKEEFSLLNRLQSIHHDSRFVDLIKQTYGQTYSISSEDEDTDKQQQQQQQSFRLPIVANLRCGAWYYHSFDATCYFKSTDGHYGNWSFSTNRLNLHLLDIISKHNGCIIIDSTRKGKKYPDSFSRTVPIWACTINRVIHKLKQQRKSSGNSGGGDQEDGVTWDENLNMPAWVSESEKDQIEKLVLDKFSQSLLSCGADLDIYLDKLCKPVRPIWINTETIIWSGDHIPNPKQLSFYPIYLVSCSDHRREGDSRYRSYVQGAGDDDEKWAMGLTPSLFWANKDQILCQSADYIDDYIQDLILESKVNSIQISDNSSDSNNNSNNRNNSNNNELECDKDTIKLGDTNIYISSSVPLLSCVWKYFDVLLNCSNITYDGVYKEEEEDGHGDDDEKLSPYLHLPISEGKFGKDDLEFQLQDAEDFIYKHLKVNPNARVLIHSTHSKPNCVCIALVLITKYYLQNSTTTNTTSNSSSSSSTSSSSLQFQFNNEPKQNISKDDIKKSYLFIEKYCPQSLPCKVMRLNVNRHMMSIYGPRLEQKKKWLESKNINK</sequence>
<feature type="domain" description="Rit1 DUSP-like" evidence="2">
    <location>
        <begin position="406"/>
        <end position="535"/>
    </location>
</feature>
<dbReference type="PANTHER" id="PTHR31811:SF0">
    <property type="entry name" value="TRNA A64-2'-O-RIBOSYLPHOSPHATE TRANSFERASE"/>
    <property type="match status" value="1"/>
</dbReference>
<dbReference type="PANTHER" id="PTHR31811">
    <property type="entry name" value="TRNA A64-2'-O-RIBOSYLPHOSPHATE TRANSFERASE"/>
    <property type="match status" value="1"/>
</dbReference>
<dbReference type="Pfam" id="PF17184">
    <property type="entry name" value="Rit1_C"/>
    <property type="match status" value="1"/>
</dbReference>
<dbReference type="Proteomes" id="UP000695562">
    <property type="component" value="Unassembled WGS sequence"/>
</dbReference>
<feature type="compositionally biased region" description="Low complexity" evidence="1">
    <location>
        <begin position="322"/>
        <end position="341"/>
    </location>
</feature>
<accession>A0A8J4UT42</accession>
<feature type="domain" description="Rit1 N-terminal" evidence="3">
    <location>
        <begin position="13"/>
        <end position="311"/>
    </location>
</feature>
<evidence type="ECO:0000259" key="3">
    <source>
        <dbReference type="Pfam" id="PF17184"/>
    </source>
</evidence>
<dbReference type="AlphaFoldDB" id="A0A8J4UT42"/>
<dbReference type="OrthoDB" id="45256at2759"/>
<evidence type="ECO:0000259" key="2">
    <source>
        <dbReference type="Pfam" id="PF04179"/>
    </source>
</evidence>
<reference evidence="4" key="1">
    <citation type="submission" date="2020-01" db="EMBL/GenBank/DDBJ databases">
        <title>Development of genomics and gene disruption for Polysphondylium violaceum indicates a role for the polyketide synthase stlB in stalk morphogenesis.</title>
        <authorList>
            <person name="Narita B."/>
            <person name="Kawabe Y."/>
            <person name="Kin K."/>
            <person name="Saito T."/>
            <person name="Gibbs R."/>
            <person name="Kuspa A."/>
            <person name="Muzny D."/>
            <person name="Queller D."/>
            <person name="Richards S."/>
            <person name="Strassman J."/>
            <person name="Sucgang R."/>
            <person name="Worley K."/>
            <person name="Schaap P."/>
        </authorList>
    </citation>
    <scope>NUCLEOTIDE SEQUENCE</scope>
    <source>
        <strain evidence="4">QSvi11</strain>
    </source>
</reference>
<dbReference type="EMBL" id="AJWJ01000149">
    <property type="protein sequence ID" value="KAF2074401.1"/>
    <property type="molecule type" value="Genomic_DNA"/>
</dbReference>